<dbReference type="EMBL" id="VGIR01000210">
    <property type="protein sequence ID" value="MBM3333009.1"/>
    <property type="molecule type" value="Genomic_DNA"/>
</dbReference>
<feature type="compositionally biased region" description="Basic and acidic residues" evidence="1">
    <location>
        <begin position="11"/>
        <end position="25"/>
    </location>
</feature>
<organism evidence="3 4">
    <name type="scientific">candidate division WOR-3 bacterium</name>
    <dbReference type="NCBI Taxonomy" id="2052148"/>
    <lineage>
        <taxon>Bacteria</taxon>
        <taxon>Bacteria division WOR-3</taxon>
    </lineage>
</organism>
<keyword evidence="2" id="KW-1133">Transmembrane helix</keyword>
<comment type="caution">
    <text evidence="3">The sequence shown here is derived from an EMBL/GenBank/DDBJ whole genome shotgun (WGS) entry which is preliminary data.</text>
</comment>
<accession>A0A937XKI4</accession>
<gene>
    <name evidence="3" type="ORF">FJY68_14390</name>
</gene>
<evidence type="ECO:0000313" key="3">
    <source>
        <dbReference type="EMBL" id="MBM3333009.1"/>
    </source>
</evidence>
<keyword evidence="2" id="KW-0472">Membrane</keyword>
<feature type="transmembrane region" description="Helical" evidence="2">
    <location>
        <begin position="37"/>
        <end position="57"/>
    </location>
</feature>
<evidence type="ECO:0000256" key="2">
    <source>
        <dbReference type="SAM" id="Phobius"/>
    </source>
</evidence>
<protein>
    <submittedName>
        <fullName evidence="3">PorV/PorQ family protein</fullName>
    </submittedName>
</protein>
<evidence type="ECO:0000313" key="4">
    <source>
        <dbReference type="Proteomes" id="UP000779900"/>
    </source>
</evidence>
<keyword evidence="2" id="KW-0812">Transmembrane</keyword>
<dbReference type="AlphaFoldDB" id="A0A937XKI4"/>
<proteinExistence type="predicted"/>
<name>A0A937XKI4_UNCW3</name>
<dbReference type="NCBIfam" id="NF033709">
    <property type="entry name" value="PorV_fam"/>
    <property type="match status" value="1"/>
</dbReference>
<dbReference type="SUPFAM" id="SSF56935">
    <property type="entry name" value="Porins"/>
    <property type="match status" value="1"/>
</dbReference>
<feature type="region of interest" description="Disordered" evidence="1">
    <location>
        <begin position="1"/>
        <end position="25"/>
    </location>
</feature>
<dbReference type="Proteomes" id="UP000779900">
    <property type="component" value="Unassembled WGS sequence"/>
</dbReference>
<dbReference type="Gene3D" id="2.40.160.60">
    <property type="entry name" value="Outer membrane protein transport protein (OMPP1/FadL/TodX)"/>
    <property type="match status" value="1"/>
</dbReference>
<reference evidence="3" key="1">
    <citation type="submission" date="2019-03" db="EMBL/GenBank/DDBJ databases">
        <title>Lake Tanganyika Metagenome-Assembled Genomes (MAGs).</title>
        <authorList>
            <person name="Tran P."/>
        </authorList>
    </citation>
    <scope>NUCLEOTIDE SEQUENCE</scope>
    <source>
        <strain evidence="3">K_DeepCast_150m_m2_040</strain>
    </source>
</reference>
<evidence type="ECO:0000256" key="1">
    <source>
        <dbReference type="SAM" id="MobiDB-lite"/>
    </source>
</evidence>
<sequence>MKRTMMPRRNAPSDRGRRGQIHETDRHRQEQFRFIRLRAFVAIHVLVGLLLPALLLGSTGASFLKIPVGPRVVGMGEAGVAWIDDASALYYNPAGLAHVPTFDVLLSHNQWFLDMNHEYVAGVYGFEGIGKFGLAFDYWGSGAIQGVNIRGETVPGYIFSAADWSLALGYARSISDFSFGFGAKFIHQQMESLSTSAGAFDVGVHYLTPLEGLKVGASVTNVGPMTELYQEIYAMPTQARLGWRYDRDIAGIALGVTQDFILSESEKPGIAAGVECRPVELVALRVGYRTGSDYEGFSGLRAGLGLSWQGIGVDYAFAPYGKLGASHRISICYRGLAPVDDEEEE</sequence>